<feature type="compositionally biased region" description="Low complexity" evidence="7">
    <location>
        <begin position="62"/>
        <end position="81"/>
    </location>
</feature>
<dbReference type="InterPro" id="IPR046964">
    <property type="entry name" value="RTN1-4"/>
</dbReference>
<evidence type="ECO:0000256" key="6">
    <source>
        <dbReference type="RuleBase" id="RU210713"/>
    </source>
</evidence>
<dbReference type="PANTHER" id="PTHR45799:SF2">
    <property type="entry name" value="RETICULON-LIKE PROTEIN"/>
    <property type="match status" value="1"/>
</dbReference>
<reference evidence="9 10" key="1">
    <citation type="journal article" date="2019" name="Mol. Ecol. Resour.">
        <title>Chromosome-level genome assembly of Triplophysa tibetana, a fish adapted to the harsh high-altitude environment of the Tibetan Plateau.</title>
        <authorList>
            <person name="Yang X."/>
            <person name="Liu H."/>
            <person name="Ma Z."/>
            <person name="Zou Y."/>
            <person name="Zou M."/>
            <person name="Mao Y."/>
            <person name="Li X."/>
            <person name="Wang H."/>
            <person name="Chen T."/>
            <person name="Wang W."/>
            <person name="Yang R."/>
        </authorList>
    </citation>
    <scope>NUCLEOTIDE SEQUENCE [LARGE SCALE GENOMIC DNA]</scope>
    <source>
        <strain evidence="9">TTIB1903HZAU</strain>
        <tissue evidence="9">Muscle</tissue>
    </source>
</reference>
<keyword evidence="5 6" id="KW-0472">Membrane</keyword>
<protein>
    <recommendedName>
        <fullName evidence="6">Reticulon</fullName>
    </recommendedName>
</protein>
<feature type="compositionally biased region" description="Basic and acidic residues" evidence="7">
    <location>
        <begin position="14"/>
        <end position="41"/>
    </location>
</feature>
<evidence type="ECO:0000256" key="1">
    <source>
        <dbReference type="ARBA" id="ARBA00004477"/>
    </source>
</evidence>
<accession>A0A5A9P9M0</accession>
<feature type="region of interest" description="Disordered" evidence="7">
    <location>
        <begin position="125"/>
        <end position="175"/>
    </location>
</feature>
<feature type="transmembrane region" description="Helical" evidence="6">
    <location>
        <begin position="692"/>
        <end position="710"/>
    </location>
</feature>
<evidence type="ECO:0000313" key="9">
    <source>
        <dbReference type="EMBL" id="KAA0717516.1"/>
    </source>
</evidence>
<evidence type="ECO:0000256" key="3">
    <source>
        <dbReference type="ARBA" id="ARBA00022824"/>
    </source>
</evidence>
<evidence type="ECO:0000256" key="2">
    <source>
        <dbReference type="ARBA" id="ARBA00022692"/>
    </source>
</evidence>
<organism evidence="9 10">
    <name type="scientific">Triplophysa tibetana</name>
    <dbReference type="NCBI Taxonomy" id="1572043"/>
    <lineage>
        <taxon>Eukaryota</taxon>
        <taxon>Metazoa</taxon>
        <taxon>Chordata</taxon>
        <taxon>Craniata</taxon>
        <taxon>Vertebrata</taxon>
        <taxon>Euteleostomi</taxon>
        <taxon>Actinopterygii</taxon>
        <taxon>Neopterygii</taxon>
        <taxon>Teleostei</taxon>
        <taxon>Ostariophysi</taxon>
        <taxon>Cypriniformes</taxon>
        <taxon>Nemacheilidae</taxon>
        <taxon>Triplophysa</taxon>
    </lineage>
</organism>
<feature type="domain" description="Reticulon" evidence="8">
    <location>
        <begin position="658"/>
        <end position="842"/>
    </location>
</feature>
<dbReference type="AlphaFoldDB" id="A0A5A9P9M0"/>
<gene>
    <name evidence="9" type="ORF">E1301_Tti020097</name>
</gene>
<dbReference type="Proteomes" id="UP000324632">
    <property type="component" value="Chromosome 8"/>
</dbReference>
<evidence type="ECO:0000256" key="4">
    <source>
        <dbReference type="ARBA" id="ARBA00022989"/>
    </source>
</evidence>
<dbReference type="Pfam" id="PF02453">
    <property type="entry name" value="Reticulon"/>
    <property type="match status" value="1"/>
</dbReference>
<dbReference type="PROSITE" id="PS50845">
    <property type="entry name" value="RETICULON"/>
    <property type="match status" value="1"/>
</dbReference>
<dbReference type="Gene3D" id="1.20.5.2480">
    <property type="match status" value="1"/>
</dbReference>
<name>A0A5A9P9M0_9TELE</name>
<dbReference type="InterPro" id="IPR003388">
    <property type="entry name" value="Reticulon"/>
</dbReference>
<feature type="region of interest" description="Disordered" evidence="7">
    <location>
        <begin position="372"/>
        <end position="420"/>
    </location>
</feature>
<keyword evidence="10" id="KW-1185">Reference proteome</keyword>
<keyword evidence="4 6" id="KW-1133">Transmembrane helix</keyword>
<keyword evidence="3 6" id="KW-0256">Endoplasmic reticulum</keyword>
<dbReference type="EMBL" id="SOYY01000008">
    <property type="protein sequence ID" value="KAA0717516.1"/>
    <property type="molecule type" value="Genomic_DNA"/>
</dbReference>
<comment type="subcellular location">
    <subcellularLocation>
        <location evidence="1 6">Endoplasmic reticulum membrane</location>
        <topology evidence="1 6">Multi-pass membrane protein</topology>
    </subcellularLocation>
</comment>
<feature type="compositionally biased region" description="Low complexity" evidence="7">
    <location>
        <begin position="125"/>
        <end position="139"/>
    </location>
</feature>
<dbReference type="PANTHER" id="PTHR45799">
    <property type="entry name" value="RETICULON-LIKE PROTEIN"/>
    <property type="match status" value="1"/>
</dbReference>
<comment type="caution">
    <text evidence="9">The sequence shown here is derived from an EMBL/GenBank/DDBJ whole genome shotgun (WGS) entry which is preliminary data.</text>
</comment>
<proteinExistence type="predicted"/>
<feature type="region of interest" description="Disordered" evidence="7">
    <location>
        <begin position="1"/>
        <end position="93"/>
    </location>
</feature>
<evidence type="ECO:0000259" key="8">
    <source>
        <dbReference type="PROSITE" id="PS50845"/>
    </source>
</evidence>
<sequence length="842" mass="92634">MEDADKVSSCAPEEIPRKESNAARGESMSRDEKNISPHTNEDNSTPQIPEENVIPHITEEQISSQITEENITSEITEENITAQTSEENVTPHITEEQIYSQISEENITRQINNENVTPSITEESFITTTETKKTPTATEIRVTPQESETARSSQRTAQSSAREGPEGSLQDSEVSCVSQKTEVTSSALSEATCVSQTAAEVSSSLITVSSAQTRHTTDLTPEEIPEKKPSLHPFSSLCEHPPVPAPAPQFSTDLRHSSAVVSQDSGAYLTMESFRQNSAEFDPTVLNQTSEDDFQFEMKNCSFHPFSTVRDSVRSVVSDSSSPDLVQDAYDGDDDVTQPQEIKVLFDSEAITSRSHLEQLDSSVLFSNVNKEGDDRPTSLPDILKSSPLNPDKVDSGSSEGSPDLSPAHRSGSDSPNSQISVSANIPLGLDSKILLLKEMAEVTEARGVETTNLDPEKIPEQSFVAFDLVKETDMTPKSEHLLKDKVAETSVQMKDKFECLHFPTEKAQGSDSESPSADSFSPVLDVVAKRPVEYENTNDREEIEAIDEVSEQEVSSEEFEFVERPPRGAADEFMEIQDNETFYEEQFPGLEPSSAGNAEDQSSYHLLSLLSEESSHVRGKTGLETSFKASLIQTPADQSGLEKTEVSSLSSARAASVLDVVYWRDLGWSAVVFSFSLLLLLSLSCCSVVSVMAYTTLALLSLTVTFRIYKAILQAVQKSDKGHPFKQYLDIDVALKTDVVQEYSDVALRRINGGLTELRRLFLVEDLVDSLKFAVFLWILTYVGAVFNGLTLVILGLVGAFSGPVIYEQHQAQIDAFVSMVKNQMKDFWGKIQAKVPGMKK</sequence>
<evidence type="ECO:0000256" key="5">
    <source>
        <dbReference type="ARBA" id="ARBA00023136"/>
    </source>
</evidence>
<keyword evidence="2 6" id="KW-0812">Transmembrane</keyword>
<feature type="compositionally biased region" description="Low complexity" evidence="7">
    <location>
        <begin position="150"/>
        <end position="162"/>
    </location>
</feature>
<dbReference type="GO" id="GO:0005789">
    <property type="term" value="C:endoplasmic reticulum membrane"/>
    <property type="evidence" value="ECO:0007669"/>
    <property type="project" value="UniProtKB-SubCell"/>
</dbReference>
<feature type="transmembrane region" description="Helical" evidence="6">
    <location>
        <begin position="776"/>
        <end position="802"/>
    </location>
</feature>
<evidence type="ECO:0000256" key="7">
    <source>
        <dbReference type="SAM" id="MobiDB-lite"/>
    </source>
</evidence>
<evidence type="ECO:0000313" key="10">
    <source>
        <dbReference type="Proteomes" id="UP000324632"/>
    </source>
</evidence>